<evidence type="ECO:0000256" key="3">
    <source>
        <dbReference type="ARBA" id="ARBA00023163"/>
    </source>
</evidence>
<keyword evidence="3" id="KW-0804">Transcription</keyword>
<proteinExistence type="predicted"/>
<gene>
    <name evidence="6" type="ORF">GCM10012278_37160</name>
</gene>
<evidence type="ECO:0000256" key="2">
    <source>
        <dbReference type="ARBA" id="ARBA00023125"/>
    </source>
</evidence>
<dbReference type="EMBL" id="BMNK01000006">
    <property type="protein sequence ID" value="GGP07880.1"/>
    <property type="molecule type" value="Genomic_DNA"/>
</dbReference>
<dbReference type="SUPFAM" id="SSF46689">
    <property type="entry name" value="Homeodomain-like"/>
    <property type="match status" value="1"/>
</dbReference>
<dbReference type="InterPro" id="IPR009057">
    <property type="entry name" value="Homeodomain-like_sf"/>
</dbReference>
<evidence type="ECO:0000259" key="5">
    <source>
        <dbReference type="PROSITE" id="PS50977"/>
    </source>
</evidence>
<name>A0A918A570_9ACTN</name>
<dbReference type="Gene3D" id="1.10.10.60">
    <property type="entry name" value="Homeodomain-like"/>
    <property type="match status" value="1"/>
</dbReference>
<dbReference type="Gene3D" id="1.10.357.10">
    <property type="entry name" value="Tetracycline Repressor, domain 2"/>
    <property type="match status" value="1"/>
</dbReference>
<dbReference type="GO" id="GO:0003700">
    <property type="term" value="F:DNA-binding transcription factor activity"/>
    <property type="evidence" value="ECO:0007669"/>
    <property type="project" value="TreeGrafter"/>
</dbReference>
<feature type="domain" description="HTH tetR-type" evidence="5">
    <location>
        <begin position="10"/>
        <end position="70"/>
    </location>
</feature>
<dbReference type="Proteomes" id="UP000660745">
    <property type="component" value="Unassembled WGS sequence"/>
</dbReference>
<dbReference type="InterPro" id="IPR023772">
    <property type="entry name" value="DNA-bd_HTH_TetR-type_CS"/>
</dbReference>
<dbReference type="AlphaFoldDB" id="A0A918A570"/>
<dbReference type="GO" id="GO:0000976">
    <property type="term" value="F:transcription cis-regulatory region binding"/>
    <property type="evidence" value="ECO:0007669"/>
    <property type="project" value="TreeGrafter"/>
</dbReference>
<evidence type="ECO:0000256" key="4">
    <source>
        <dbReference type="PROSITE-ProRule" id="PRU00335"/>
    </source>
</evidence>
<feature type="DNA-binding region" description="H-T-H motif" evidence="4">
    <location>
        <begin position="33"/>
        <end position="52"/>
    </location>
</feature>
<dbReference type="PROSITE" id="PS01081">
    <property type="entry name" value="HTH_TETR_1"/>
    <property type="match status" value="1"/>
</dbReference>
<dbReference type="InterPro" id="IPR001647">
    <property type="entry name" value="HTH_TetR"/>
</dbReference>
<dbReference type="Pfam" id="PF00440">
    <property type="entry name" value="TetR_N"/>
    <property type="match status" value="1"/>
</dbReference>
<protein>
    <submittedName>
        <fullName evidence="6">TetR family transcriptional regulator</fullName>
    </submittedName>
</protein>
<dbReference type="PANTHER" id="PTHR30055">
    <property type="entry name" value="HTH-TYPE TRANSCRIPTIONAL REGULATOR RUTR"/>
    <property type="match status" value="1"/>
</dbReference>
<organism evidence="6 7">
    <name type="scientific">Nonomuraea glycinis</name>
    <dbReference type="NCBI Taxonomy" id="2047744"/>
    <lineage>
        <taxon>Bacteria</taxon>
        <taxon>Bacillati</taxon>
        <taxon>Actinomycetota</taxon>
        <taxon>Actinomycetes</taxon>
        <taxon>Streptosporangiales</taxon>
        <taxon>Streptosporangiaceae</taxon>
        <taxon>Nonomuraea</taxon>
    </lineage>
</organism>
<keyword evidence="7" id="KW-1185">Reference proteome</keyword>
<dbReference type="InterPro" id="IPR050109">
    <property type="entry name" value="HTH-type_TetR-like_transc_reg"/>
</dbReference>
<reference evidence="6" key="1">
    <citation type="journal article" date="2014" name="Int. J. Syst. Evol. Microbiol.">
        <title>Complete genome sequence of Corynebacterium casei LMG S-19264T (=DSM 44701T), isolated from a smear-ripened cheese.</title>
        <authorList>
            <consortium name="US DOE Joint Genome Institute (JGI-PGF)"/>
            <person name="Walter F."/>
            <person name="Albersmeier A."/>
            <person name="Kalinowski J."/>
            <person name="Ruckert C."/>
        </authorList>
    </citation>
    <scope>NUCLEOTIDE SEQUENCE</scope>
    <source>
        <strain evidence="6">CGMCC 4.7430</strain>
    </source>
</reference>
<sequence length="216" mass="23689">MVGLRERKKQRTRQALVRAALRLFQDKGYEETTIAEIAAEADVSTRTFFSYFASKEDVVLHDAPERMREVLARVRDRRPGEPVADLLIRVAGGSLDSATAEEGFDGVEEAQARLGLIMTVPALQARALQTLFGNQLRLARALQEAYPGELDLVQCAAAVGSLIGAVKLTAMATLTRGDSREQVWEALHRAIDVSVRGLRDLEAAERPEPPLTAPAR</sequence>
<evidence type="ECO:0000313" key="7">
    <source>
        <dbReference type="Proteomes" id="UP000660745"/>
    </source>
</evidence>
<reference evidence="6" key="2">
    <citation type="submission" date="2020-09" db="EMBL/GenBank/DDBJ databases">
        <authorList>
            <person name="Sun Q."/>
            <person name="Zhou Y."/>
        </authorList>
    </citation>
    <scope>NUCLEOTIDE SEQUENCE</scope>
    <source>
        <strain evidence="6">CGMCC 4.7430</strain>
    </source>
</reference>
<evidence type="ECO:0000313" key="6">
    <source>
        <dbReference type="EMBL" id="GGP07880.1"/>
    </source>
</evidence>
<dbReference type="RefSeq" id="WP_189139903.1">
    <property type="nucleotide sequence ID" value="NZ_BMNK01000006.1"/>
</dbReference>
<keyword evidence="1" id="KW-0805">Transcription regulation</keyword>
<comment type="caution">
    <text evidence="6">The sequence shown here is derived from an EMBL/GenBank/DDBJ whole genome shotgun (WGS) entry which is preliminary data.</text>
</comment>
<evidence type="ECO:0000256" key="1">
    <source>
        <dbReference type="ARBA" id="ARBA00023015"/>
    </source>
</evidence>
<dbReference type="PROSITE" id="PS50977">
    <property type="entry name" value="HTH_TETR_2"/>
    <property type="match status" value="1"/>
</dbReference>
<dbReference type="PRINTS" id="PR00455">
    <property type="entry name" value="HTHTETR"/>
</dbReference>
<dbReference type="PANTHER" id="PTHR30055:SF234">
    <property type="entry name" value="HTH-TYPE TRANSCRIPTIONAL REGULATOR BETI"/>
    <property type="match status" value="1"/>
</dbReference>
<accession>A0A918A570</accession>
<keyword evidence="2 4" id="KW-0238">DNA-binding</keyword>